<protein>
    <submittedName>
        <fullName evidence="2">Uncharacterized protein</fullName>
    </submittedName>
</protein>
<accession>A0AAJ0EBC6</accession>
<feature type="region of interest" description="Disordered" evidence="1">
    <location>
        <begin position="15"/>
        <end position="54"/>
    </location>
</feature>
<dbReference type="EMBL" id="JAHMHQ010000028">
    <property type="protein sequence ID" value="KAK1623522.1"/>
    <property type="molecule type" value="Genomic_DNA"/>
</dbReference>
<dbReference type="AlphaFoldDB" id="A0AAJ0EBC6"/>
<keyword evidence="3" id="KW-1185">Reference proteome</keyword>
<sequence>MKRDTMPRDLLRRFATPSLAPPGSGTWKDLTNRRRGRTSHFSPNKTIPSPNHRGPITIVSSLSPHTLGPMTCSLTLDAASVNITRFSHRGKAKTQRMRTPIKGSWPKGESNNNIQSTCLSQQSVNFPTPVVAWAYCLRSNPCQAKLHHPPKSTNTRLRRLPRRTRACKKAKASATIHNSIHLIIPSHHLSLPAKEETEFGYLHSVAHQQSDMTTPSRRGPSEEQRVHHDSSRHGGPNSSFRRAHGKKGPCHSIHLCQSSPRP</sequence>
<feature type="region of interest" description="Disordered" evidence="1">
    <location>
        <begin position="89"/>
        <end position="111"/>
    </location>
</feature>
<proteinExistence type="predicted"/>
<feature type="compositionally biased region" description="Polar residues" evidence="1">
    <location>
        <begin position="39"/>
        <end position="49"/>
    </location>
</feature>
<feature type="region of interest" description="Disordered" evidence="1">
    <location>
        <begin position="207"/>
        <end position="262"/>
    </location>
</feature>
<name>A0AAJ0EBC6_9PEZI</name>
<comment type="caution">
    <text evidence="2">The sequence shown here is derived from an EMBL/GenBank/DDBJ whole genome shotgun (WGS) entry which is preliminary data.</text>
</comment>
<evidence type="ECO:0000313" key="2">
    <source>
        <dbReference type="EMBL" id="KAK1623522.1"/>
    </source>
</evidence>
<gene>
    <name evidence="2" type="ORF">BDP81DRAFT_118727</name>
</gene>
<organism evidence="2 3">
    <name type="scientific">Colletotrichum phormii</name>
    <dbReference type="NCBI Taxonomy" id="359342"/>
    <lineage>
        <taxon>Eukaryota</taxon>
        <taxon>Fungi</taxon>
        <taxon>Dikarya</taxon>
        <taxon>Ascomycota</taxon>
        <taxon>Pezizomycotina</taxon>
        <taxon>Sordariomycetes</taxon>
        <taxon>Hypocreomycetidae</taxon>
        <taxon>Glomerellales</taxon>
        <taxon>Glomerellaceae</taxon>
        <taxon>Colletotrichum</taxon>
        <taxon>Colletotrichum acutatum species complex</taxon>
    </lineage>
</organism>
<dbReference type="RefSeq" id="XP_060439517.1">
    <property type="nucleotide sequence ID" value="XM_060581572.1"/>
</dbReference>
<evidence type="ECO:0000256" key="1">
    <source>
        <dbReference type="SAM" id="MobiDB-lite"/>
    </source>
</evidence>
<feature type="compositionally biased region" description="Polar residues" evidence="1">
    <location>
        <begin position="207"/>
        <end position="216"/>
    </location>
</feature>
<evidence type="ECO:0000313" key="3">
    <source>
        <dbReference type="Proteomes" id="UP001243989"/>
    </source>
</evidence>
<dbReference type="Proteomes" id="UP001243989">
    <property type="component" value="Unassembled WGS sequence"/>
</dbReference>
<feature type="compositionally biased region" description="Basic and acidic residues" evidence="1">
    <location>
        <begin position="219"/>
        <end position="232"/>
    </location>
</feature>
<dbReference type="GeneID" id="85466434"/>
<reference evidence="2" key="1">
    <citation type="submission" date="2021-06" db="EMBL/GenBank/DDBJ databases">
        <title>Comparative genomics, transcriptomics and evolutionary studies reveal genomic signatures of adaptation to plant cell wall in hemibiotrophic fungi.</title>
        <authorList>
            <consortium name="DOE Joint Genome Institute"/>
            <person name="Baroncelli R."/>
            <person name="Diaz J.F."/>
            <person name="Benocci T."/>
            <person name="Peng M."/>
            <person name="Battaglia E."/>
            <person name="Haridas S."/>
            <person name="Andreopoulos W."/>
            <person name="Labutti K."/>
            <person name="Pangilinan J."/>
            <person name="Floch G.L."/>
            <person name="Makela M.R."/>
            <person name="Henrissat B."/>
            <person name="Grigoriev I.V."/>
            <person name="Crouch J.A."/>
            <person name="De Vries R.P."/>
            <person name="Sukno S.A."/>
            <person name="Thon M.R."/>
        </authorList>
    </citation>
    <scope>NUCLEOTIDE SEQUENCE</scope>
    <source>
        <strain evidence="2">CBS 102054</strain>
    </source>
</reference>